<accession>A0A0E9THU4</accession>
<reference evidence="1" key="2">
    <citation type="journal article" date="2015" name="Fish Shellfish Immunol.">
        <title>Early steps in the European eel (Anguilla anguilla)-Vibrio vulnificus interaction in the gills: Role of the RtxA13 toxin.</title>
        <authorList>
            <person name="Callol A."/>
            <person name="Pajuelo D."/>
            <person name="Ebbesson L."/>
            <person name="Teles M."/>
            <person name="MacKenzie S."/>
            <person name="Amaro C."/>
        </authorList>
    </citation>
    <scope>NUCLEOTIDE SEQUENCE</scope>
</reference>
<sequence length="38" mass="4394">MQEEKKVFYISTLWKTEAMGITLNVPSVQTENVLAEKH</sequence>
<proteinExistence type="predicted"/>
<name>A0A0E9THU4_ANGAN</name>
<reference evidence="1" key="1">
    <citation type="submission" date="2014-11" db="EMBL/GenBank/DDBJ databases">
        <authorList>
            <person name="Amaro Gonzalez C."/>
        </authorList>
    </citation>
    <scope>NUCLEOTIDE SEQUENCE</scope>
</reference>
<protein>
    <submittedName>
        <fullName evidence="1">Uncharacterized protein</fullName>
    </submittedName>
</protein>
<evidence type="ECO:0000313" key="1">
    <source>
        <dbReference type="EMBL" id="JAH52485.1"/>
    </source>
</evidence>
<dbReference type="AlphaFoldDB" id="A0A0E9THU4"/>
<organism evidence="1">
    <name type="scientific">Anguilla anguilla</name>
    <name type="common">European freshwater eel</name>
    <name type="synonym">Muraena anguilla</name>
    <dbReference type="NCBI Taxonomy" id="7936"/>
    <lineage>
        <taxon>Eukaryota</taxon>
        <taxon>Metazoa</taxon>
        <taxon>Chordata</taxon>
        <taxon>Craniata</taxon>
        <taxon>Vertebrata</taxon>
        <taxon>Euteleostomi</taxon>
        <taxon>Actinopterygii</taxon>
        <taxon>Neopterygii</taxon>
        <taxon>Teleostei</taxon>
        <taxon>Anguilliformes</taxon>
        <taxon>Anguillidae</taxon>
        <taxon>Anguilla</taxon>
    </lineage>
</organism>
<dbReference type="EMBL" id="GBXM01056092">
    <property type="protein sequence ID" value="JAH52485.1"/>
    <property type="molecule type" value="Transcribed_RNA"/>
</dbReference>